<keyword evidence="1" id="KW-0472">Membrane</keyword>
<keyword evidence="1" id="KW-0812">Transmembrane</keyword>
<dbReference type="Proteomes" id="UP001549146">
    <property type="component" value="Unassembled WGS sequence"/>
</dbReference>
<dbReference type="RefSeq" id="WP_354506207.1">
    <property type="nucleotide sequence ID" value="NZ_JBEPMO010000001.1"/>
</dbReference>
<accession>A0ABV2LQB8</accession>
<reference evidence="2 3" key="1">
    <citation type="submission" date="2024-06" db="EMBL/GenBank/DDBJ databases">
        <title>Genomic Encyclopedia of Type Strains, Phase IV (KMG-IV): sequencing the most valuable type-strain genomes for metagenomic binning, comparative biology and taxonomic classification.</title>
        <authorList>
            <person name="Goeker M."/>
        </authorList>
    </citation>
    <scope>NUCLEOTIDE SEQUENCE [LARGE SCALE GENOMIC DNA]</scope>
    <source>
        <strain evidence="2 3">DSM 29388</strain>
    </source>
</reference>
<organism evidence="2 3">
    <name type="scientific">Moheibacter stercoris</name>
    <dbReference type="NCBI Taxonomy" id="1628251"/>
    <lineage>
        <taxon>Bacteria</taxon>
        <taxon>Pseudomonadati</taxon>
        <taxon>Bacteroidota</taxon>
        <taxon>Flavobacteriia</taxon>
        <taxon>Flavobacteriales</taxon>
        <taxon>Weeksellaceae</taxon>
        <taxon>Moheibacter</taxon>
    </lineage>
</organism>
<feature type="transmembrane region" description="Helical" evidence="1">
    <location>
        <begin position="76"/>
        <end position="96"/>
    </location>
</feature>
<evidence type="ECO:0000256" key="1">
    <source>
        <dbReference type="SAM" id="Phobius"/>
    </source>
</evidence>
<evidence type="ECO:0000313" key="3">
    <source>
        <dbReference type="Proteomes" id="UP001549146"/>
    </source>
</evidence>
<dbReference type="EMBL" id="JBEPMO010000001">
    <property type="protein sequence ID" value="MET3730767.1"/>
    <property type="molecule type" value="Genomic_DNA"/>
</dbReference>
<keyword evidence="3" id="KW-1185">Reference proteome</keyword>
<name>A0ABV2LQB8_9FLAO</name>
<gene>
    <name evidence="2" type="ORF">ABID46_000319</name>
</gene>
<protein>
    <submittedName>
        <fullName evidence="2">Uncharacterized protein</fullName>
    </submittedName>
</protein>
<evidence type="ECO:0000313" key="2">
    <source>
        <dbReference type="EMBL" id="MET3730767.1"/>
    </source>
</evidence>
<feature type="transmembrane region" description="Helical" evidence="1">
    <location>
        <begin position="42"/>
        <end position="64"/>
    </location>
</feature>
<sequence length="172" mass="20270">MNKFYRFTKRFLQVLSIAIIVWFSVYFLYGDQISLTFTDRKFASYFPQILVFLTAASIYGLFILSIKSKRKQWGNLLLFVGGLVLALIPFIAYHGYFQYQCGFWNEELKKGNVIYSSEVNSNEKIQILESHCKNKTESKIDTVHIQKVTPYFELINDVKLYPSEKSNWLREK</sequence>
<comment type="caution">
    <text evidence="2">The sequence shown here is derived from an EMBL/GenBank/DDBJ whole genome shotgun (WGS) entry which is preliminary data.</text>
</comment>
<keyword evidence="1" id="KW-1133">Transmembrane helix</keyword>
<proteinExistence type="predicted"/>
<feature type="transmembrane region" description="Helical" evidence="1">
    <location>
        <begin position="12"/>
        <end position="30"/>
    </location>
</feature>